<keyword evidence="2" id="KW-0378">Hydrolase</keyword>
<dbReference type="InterPro" id="IPR029058">
    <property type="entry name" value="AB_hydrolase_fold"/>
</dbReference>
<dbReference type="SUPFAM" id="SSF53474">
    <property type="entry name" value="alpha/beta-Hydrolases"/>
    <property type="match status" value="1"/>
</dbReference>
<dbReference type="AlphaFoldDB" id="A0A168AU62"/>
<dbReference type="GO" id="GO:0004177">
    <property type="term" value="F:aminopeptidase activity"/>
    <property type="evidence" value="ECO:0007669"/>
    <property type="project" value="UniProtKB-KW"/>
</dbReference>
<evidence type="ECO:0000256" key="2">
    <source>
        <dbReference type="ARBA" id="ARBA00022801"/>
    </source>
</evidence>
<proteinExistence type="inferred from homology"/>
<organism evidence="5 6">
    <name type="scientific">Moelleriella libera RCEF 2490</name>
    <dbReference type="NCBI Taxonomy" id="1081109"/>
    <lineage>
        <taxon>Eukaryota</taxon>
        <taxon>Fungi</taxon>
        <taxon>Dikarya</taxon>
        <taxon>Ascomycota</taxon>
        <taxon>Pezizomycotina</taxon>
        <taxon>Sordariomycetes</taxon>
        <taxon>Hypocreomycetidae</taxon>
        <taxon>Hypocreales</taxon>
        <taxon>Clavicipitaceae</taxon>
        <taxon>Moelleriella</taxon>
    </lineage>
</organism>
<dbReference type="PANTHER" id="PTHR43248:SF25">
    <property type="entry name" value="AB HYDROLASE-1 DOMAIN-CONTAINING PROTEIN-RELATED"/>
    <property type="match status" value="1"/>
</dbReference>
<comment type="caution">
    <text evidence="5">The sequence shown here is derived from an EMBL/GenBank/DDBJ whole genome shotgun (WGS) entry which is preliminary data.</text>
</comment>
<protein>
    <submittedName>
        <fullName evidence="5">Peptidase S33 tripeptidyl aminopeptidase-lik</fullName>
    </submittedName>
</protein>
<name>A0A168AU62_9HYPO</name>
<sequence>MVHYSLHAALAGAAAAIAFASVARAASHARSVTRGDFDWNSVSPTWNLTFTACYDGFQCARLLTPVDWLEEDAGRRHGKTMALAVVRLPANLSSAASDGGTVIMNPGGPGSSGVLELVQYGHVLRDFLDGENKRFAVMSFDPRGVAFSTPAGDCFESETAHALYNAQMTASTWPYVTGEQGLGDAALARSRANSQALGHQCKLPGPDGYVVQEYMSTASVARDMLHMVDELEKLRRRERQQSDRHRRAAAQKPLDDGAAKLPQLQYIGFSYGTMLGNTFISMFPGRVKRMILDGNLVPDNMLSLHWSGNLVDTSKTLDHFYQSCFDAKSRCALFDSADDSWADVKARVTRLRERLDTDPVPVVFGKRTGKAPTILHGGHVVRAMSAATYSPLDKNAPLAKALVEAINGNYTSLIDLSGLGGGQGVISDACDGRNRSTKASEYAWEPLVFRAILCGDADDARNVTLDRWREEQRRSISNSPEMGPAWSNMNCLGWQARPKFRFTGPFTSPDPDPSDRDGHPSAPVLFLTNRLDPITPLANARQAALAHPGSRVLVQNSSGHCTAQSSPSKCTKKIVGAYMDTGEMPVDGAECPGDCVPFQDCPYQRPLPLR</sequence>
<evidence type="ECO:0000313" key="6">
    <source>
        <dbReference type="Proteomes" id="UP000078544"/>
    </source>
</evidence>
<keyword evidence="5" id="KW-0645">Protease</keyword>
<keyword evidence="3" id="KW-0732">Signal</keyword>
<dbReference type="Pfam" id="PF08386">
    <property type="entry name" value="Abhydrolase_4"/>
    <property type="match status" value="1"/>
</dbReference>
<keyword evidence="6" id="KW-1185">Reference proteome</keyword>
<accession>A0A168AU62</accession>
<dbReference type="EMBL" id="AZGY01000011">
    <property type="protein sequence ID" value="KZZ94359.1"/>
    <property type="molecule type" value="Genomic_DNA"/>
</dbReference>
<evidence type="ECO:0000256" key="3">
    <source>
        <dbReference type="SAM" id="SignalP"/>
    </source>
</evidence>
<evidence type="ECO:0000256" key="1">
    <source>
        <dbReference type="ARBA" id="ARBA00010088"/>
    </source>
</evidence>
<dbReference type="InterPro" id="IPR051601">
    <property type="entry name" value="Serine_prot/Carboxylest_S33"/>
</dbReference>
<dbReference type="STRING" id="1081109.A0A168AU62"/>
<dbReference type="PANTHER" id="PTHR43248">
    <property type="entry name" value="2-SUCCINYL-6-HYDROXY-2,4-CYCLOHEXADIENE-1-CARBOXYLATE SYNTHASE"/>
    <property type="match status" value="1"/>
</dbReference>
<evidence type="ECO:0000313" key="5">
    <source>
        <dbReference type="EMBL" id="KZZ94359.1"/>
    </source>
</evidence>
<feature type="domain" description="Peptidase S33 tripeptidyl aminopeptidase-like C-terminal" evidence="4">
    <location>
        <begin position="481"/>
        <end position="591"/>
    </location>
</feature>
<feature type="chain" id="PRO_5007895419" evidence="3">
    <location>
        <begin position="26"/>
        <end position="610"/>
    </location>
</feature>
<dbReference type="OrthoDB" id="425534at2759"/>
<reference evidence="5 6" key="1">
    <citation type="journal article" date="2016" name="Genome Biol. Evol.">
        <title>Divergent and convergent evolution of fungal pathogenicity.</title>
        <authorList>
            <person name="Shang Y."/>
            <person name="Xiao G."/>
            <person name="Zheng P."/>
            <person name="Cen K."/>
            <person name="Zhan S."/>
            <person name="Wang C."/>
        </authorList>
    </citation>
    <scope>NUCLEOTIDE SEQUENCE [LARGE SCALE GENOMIC DNA]</scope>
    <source>
        <strain evidence="5 6">RCEF 2490</strain>
    </source>
</reference>
<dbReference type="Gene3D" id="3.40.50.1820">
    <property type="entry name" value="alpha/beta hydrolase"/>
    <property type="match status" value="2"/>
</dbReference>
<comment type="similarity">
    <text evidence="1">Belongs to the peptidase S33 family.</text>
</comment>
<keyword evidence="5" id="KW-0031">Aminopeptidase</keyword>
<gene>
    <name evidence="5" type="ORF">AAL_05326</name>
</gene>
<feature type="signal peptide" evidence="3">
    <location>
        <begin position="1"/>
        <end position="25"/>
    </location>
</feature>
<dbReference type="Proteomes" id="UP000078544">
    <property type="component" value="Unassembled WGS sequence"/>
</dbReference>
<dbReference type="InterPro" id="IPR013595">
    <property type="entry name" value="Pept_S33_TAP-like_C"/>
</dbReference>
<evidence type="ECO:0000259" key="4">
    <source>
        <dbReference type="Pfam" id="PF08386"/>
    </source>
</evidence>